<dbReference type="SUPFAM" id="SSF48726">
    <property type="entry name" value="Immunoglobulin"/>
    <property type="match status" value="1"/>
</dbReference>
<evidence type="ECO:0000313" key="1">
    <source>
        <dbReference type="EMBL" id="NWW89523.1"/>
    </source>
</evidence>
<dbReference type="OrthoDB" id="8439544at2759"/>
<feature type="non-terminal residue" evidence="1">
    <location>
        <position position="111"/>
    </location>
</feature>
<name>A0A7K6RU17_9AVES</name>
<gene>
    <name evidence="1" type="primary">Cd2</name>
    <name evidence="1" type="ORF">RHYJUB_R10814</name>
</gene>
<keyword evidence="2" id="KW-1185">Reference proteome</keyword>
<sequence>WSRGSKKLLQIKDGTVKYYVNKAQCRCKVFPNGTLLIQHVVKEDSGRYTVTVYERNGILRAEENTQFTVQGKRNHLIRACPFSPFSELVPQPVLSGECRNKTLSVKCEVKQ</sequence>
<dbReference type="EMBL" id="VZRY01002815">
    <property type="protein sequence ID" value="NWW89523.1"/>
    <property type="molecule type" value="Genomic_DNA"/>
</dbReference>
<protein>
    <submittedName>
        <fullName evidence="1">CD2 protein</fullName>
    </submittedName>
</protein>
<organism evidence="1 2">
    <name type="scientific">Rhynochetos jubatus</name>
    <name type="common">kagu</name>
    <dbReference type="NCBI Taxonomy" id="54386"/>
    <lineage>
        <taxon>Eukaryota</taxon>
        <taxon>Metazoa</taxon>
        <taxon>Chordata</taxon>
        <taxon>Craniata</taxon>
        <taxon>Vertebrata</taxon>
        <taxon>Euteleostomi</taxon>
        <taxon>Archelosauria</taxon>
        <taxon>Archosauria</taxon>
        <taxon>Dinosauria</taxon>
        <taxon>Saurischia</taxon>
        <taxon>Theropoda</taxon>
        <taxon>Coelurosauria</taxon>
        <taxon>Aves</taxon>
        <taxon>Neognathae</taxon>
        <taxon>Neoaves</taxon>
        <taxon>Phaethontimorphae</taxon>
        <taxon>Eurypygiformes</taxon>
        <taxon>Rhynochetidae</taxon>
        <taxon>Rhynochetos</taxon>
    </lineage>
</organism>
<comment type="caution">
    <text evidence="1">The sequence shown here is derived from an EMBL/GenBank/DDBJ whole genome shotgun (WGS) entry which is preliminary data.</text>
</comment>
<dbReference type="Gene3D" id="2.60.40.10">
    <property type="entry name" value="Immunoglobulins"/>
    <property type="match status" value="1"/>
</dbReference>
<accession>A0A7K6RU17</accession>
<reference evidence="1 2" key="1">
    <citation type="submission" date="2019-09" db="EMBL/GenBank/DDBJ databases">
        <title>Bird 10,000 Genomes (B10K) Project - Family phase.</title>
        <authorList>
            <person name="Zhang G."/>
        </authorList>
    </citation>
    <scope>NUCLEOTIDE SEQUENCE [LARGE SCALE GENOMIC DNA]</scope>
    <source>
        <strain evidence="1">B10K-DU-029-58</strain>
        <tissue evidence="1">Muscle</tissue>
    </source>
</reference>
<dbReference type="InterPro" id="IPR013783">
    <property type="entry name" value="Ig-like_fold"/>
</dbReference>
<dbReference type="AlphaFoldDB" id="A0A7K6RU17"/>
<dbReference type="InterPro" id="IPR036179">
    <property type="entry name" value="Ig-like_dom_sf"/>
</dbReference>
<evidence type="ECO:0000313" key="2">
    <source>
        <dbReference type="Proteomes" id="UP000570016"/>
    </source>
</evidence>
<proteinExistence type="predicted"/>
<dbReference type="Proteomes" id="UP000570016">
    <property type="component" value="Unassembled WGS sequence"/>
</dbReference>
<feature type="non-terminal residue" evidence="1">
    <location>
        <position position="1"/>
    </location>
</feature>